<organism evidence="1 2">
    <name type="scientific">Escherichia coli</name>
    <dbReference type="NCBI Taxonomy" id="562"/>
    <lineage>
        <taxon>Bacteria</taxon>
        <taxon>Pseudomonadati</taxon>
        <taxon>Pseudomonadota</taxon>
        <taxon>Gammaproteobacteria</taxon>
        <taxon>Enterobacterales</taxon>
        <taxon>Enterobacteriaceae</taxon>
        <taxon>Escherichia</taxon>
    </lineage>
</organism>
<dbReference type="AlphaFoldDB" id="A0A2Z2JAK9"/>
<proteinExistence type="predicted"/>
<protein>
    <submittedName>
        <fullName evidence="1">Uncharacterized protein</fullName>
    </submittedName>
</protein>
<dbReference type="EMBL" id="UGCU01000001">
    <property type="protein sequence ID" value="STJ09642.1"/>
    <property type="molecule type" value="Genomic_DNA"/>
</dbReference>
<evidence type="ECO:0000313" key="1">
    <source>
        <dbReference type="EMBL" id="STJ09642.1"/>
    </source>
</evidence>
<dbReference type="RefSeq" id="WP_001180365.1">
    <property type="nucleotide sequence ID" value="NZ_BGFA01000073.1"/>
</dbReference>
<accession>A0A2Z2JAK9</accession>
<name>A0A2Z2JAK9_ECOLX</name>
<gene>
    <name evidence="1" type="ORF">NCTC9077_01271</name>
</gene>
<sequence length="71" mass="8070">MQNLILKNGNEELIITNEAFNATAYMLGITPTELKKHCDKLFKSADEQKPTMQDLIKAKAEQIKQSKKGNY</sequence>
<evidence type="ECO:0000313" key="2">
    <source>
        <dbReference type="Proteomes" id="UP000254495"/>
    </source>
</evidence>
<dbReference type="Proteomes" id="UP000254495">
    <property type="component" value="Unassembled WGS sequence"/>
</dbReference>
<reference evidence="1 2" key="1">
    <citation type="submission" date="2018-06" db="EMBL/GenBank/DDBJ databases">
        <authorList>
            <consortium name="Pathogen Informatics"/>
            <person name="Doyle S."/>
        </authorList>
    </citation>
    <scope>NUCLEOTIDE SEQUENCE [LARGE SCALE GENOMIC DNA]</scope>
    <source>
        <strain evidence="1 2">NCTC9077</strain>
    </source>
</reference>